<reference evidence="3" key="1">
    <citation type="submission" date="2016-10" db="EMBL/GenBank/DDBJ databases">
        <authorList>
            <person name="Varghese N."/>
            <person name="Submissions S."/>
        </authorList>
    </citation>
    <scope>NUCLEOTIDE SEQUENCE [LARGE SCALE GENOMIC DNA]</scope>
    <source>
        <strain evidence="3">DSM 44234</strain>
    </source>
</reference>
<evidence type="ECO:0000313" key="3">
    <source>
        <dbReference type="Proteomes" id="UP000182241"/>
    </source>
</evidence>
<dbReference type="AlphaFoldDB" id="A0A1H4WLP3"/>
<gene>
    <name evidence="2" type="ORF">SAMN04489793_3605</name>
</gene>
<evidence type="ECO:0000313" key="2">
    <source>
        <dbReference type="EMBL" id="SEC94269.1"/>
    </source>
</evidence>
<dbReference type="EMBL" id="FNSA01000003">
    <property type="protein sequence ID" value="SEC94269.1"/>
    <property type="molecule type" value="Genomic_DNA"/>
</dbReference>
<protein>
    <submittedName>
        <fullName evidence="2">Uncharacterized protein</fullName>
    </submittedName>
</protein>
<dbReference type="STRING" id="57704.SAMN04489793_3605"/>
<dbReference type="OrthoDB" id="3831049at2"/>
<dbReference type="RefSeq" id="WP_139286253.1">
    <property type="nucleotide sequence ID" value="NZ_FNSA01000003.1"/>
</dbReference>
<feature type="region of interest" description="Disordered" evidence="1">
    <location>
        <begin position="1"/>
        <end position="102"/>
    </location>
</feature>
<evidence type="ECO:0000256" key="1">
    <source>
        <dbReference type="SAM" id="MobiDB-lite"/>
    </source>
</evidence>
<dbReference type="Proteomes" id="UP000182241">
    <property type="component" value="Unassembled WGS sequence"/>
</dbReference>
<accession>A0A1H4WLP3</accession>
<proteinExistence type="predicted"/>
<sequence>MTDDKSRAQGLQESLTDPPEADIRQTDADQASSATTEEVDGTGKKPDVSAADTPESSQEQPAEGSDLESDPSEGNPDSGTTEGDTFPRSVVEKLRTESAGYRTRVRELEQQLHRMQVEGTGALADPSDLPFDPAHLESPEALQAAIDALLEAKPHLKARRFEAGAAAQGPKSGTEAPVDLLAALRSQL</sequence>
<keyword evidence="3" id="KW-1185">Reference proteome</keyword>
<name>A0A1H4WLP3_TSUTY</name>
<organism evidence="2 3">
    <name type="scientific">Tsukamurella tyrosinosolvens</name>
    <dbReference type="NCBI Taxonomy" id="57704"/>
    <lineage>
        <taxon>Bacteria</taxon>
        <taxon>Bacillati</taxon>
        <taxon>Actinomycetota</taxon>
        <taxon>Actinomycetes</taxon>
        <taxon>Mycobacteriales</taxon>
        <taxon>Tsukamurellaceae</taxon>
        <taxon>Tsukamurella</taxon>
    </lineage>
</organism>